<comment type="subcellular location">
    <subcellularLocation>
        <location evidence="1">Membrane</location>
        <topology evidence="1">Multi-pass membrane protein</topology>
    </subcellularLocation>
</comment>
<organism evidence="7 8">
    <name type="scientific">Gnathostoma spinigerum</name>
    <dbReference type="NCBI Taxonomy" id="75299"/>
    <lineage>
        <taxon>Eukaryota</taxon>
        <taxon>Metazoa</taxon>
        <taxon>Ecdysozoa</taxon>
        <taxon>Nematoda</taxon>
        <taxon>Chromadorea</taxon>
        <taxon>Rhabditida</taxon>
        <taxon>Spirurina</taxon>
        <taxon>Gnathostomatomorpha</taxon>
        <taxon>Gnathostomatoidea</taxon>
        <taxon>Gnathostomatidae</taxon>
        <taxon>Gnathostoma</taxon>
    </lineage>
</organism>
<evidence type="ECO:0000256" key="4">
    <source>
        <dbReference type="ARBA" id="ARBA00023136"/>
    </source>
</evidence>
<keyword evidence="8" id="KW-1185">Reference proteome</keyword>
<evidence type="ECO:0000256" key="2">
    <source>
        <dbReference type="ARBA" id="ARBA00022692"/>
    </source>
</evidence>
<evidence type="ECO:0000256" key="1">
    <source>
        <dbReference type="ARBA" id="ARBA00004141"/>
    </source>
</evidence>
<dbReference type="Pfam" id="PF03522">
    <property type="entry name" value="SLC12"/>
    <property type="match status" value="1"/>
</dbReference>
<comment type="caution">
    <text evidence="7">The sequence shown here is derived from an EMBL/GenBank/DDBJ whole genome shotgun (WGS) entry which is preliminary data.</text>
</comment>
<name>A0ABD6EUL8_9BILA</name>
<dbReference type="InterPro" id="IPR018491">
    <property type="entry name" value="SLC12_C"/>
</dbReference>
<sequence>MWLSLSGGVLCLLVMFIIDWATALLIFALFAIVFIYVHGRSGDVNWGSSIQAHHYRIALASLLSLTCTEEHVKNYRPQVLLLTGNPAARCALLDFGCAITKGDSLLIAAHIIPYPATEKTFRLVRRLNVQMTDWLRANKIKAFYLPFASTNLRAGAQNLFQTAGLGRLKPNIVLIGFKSDWNHYGIEGAMSIVDYVGIIRDAFENNCGVGILRNGTEGFDLSESLLELNISDITAFKNSTVEAPDLSVLSQTLPSLQSNTGFISSYSSGGMSFGDSFMSRASTIEEEFGDIETDYELEMAKTHTVYRQSTKFFSDRSIFSERHKSDDDNNSYSKLAKNAGVLPTEKQRKLAFQMNKFMSKVKNGRIDVWWLYDDGGLTLLIPHLLRLEKSYLEGAQLRVFTLSSSTTTEADEQRLAGLLIKFRIRFADVRIVSGAKDLPNESTMAEFKQLIQSMRTSYEGVIPGVISEHDLRKATRRTNRHLRTKEIIQKHSSAADLIIITMPIPRLEINSSLYMAWLDIMTRGLPPVLMIRGNQTSVLTFYS</sequence>
<dbReference type="InterPro" id="IPR004842">
    <property type="entry name" value="SLC12A_fam"/>
</dbReference>
<evidence type="ECO:0000256" key="3">
    <source>
        <dbReference type="ARBA" id="ARBA00022989"/>
    </source>
</evidence>
<dbReference type="GO" id="GO:0016020">
    <property type="term" value="C:membrane"/>
    <property type="evidence" value="ECO:0007669"/>
    <property type="project" value="UniProtKB-SubCell"/>
</dbReference>
<feature type="transmembrane region" description="Helical" evidence="5">
    <location>
        <begin position="12"/>
        <end position="37"/>
    </location>
</feature>
<evidence type="ECO:0000259" key="6">
    <source>
        <dbReference type="Pfam" id="PF03522"/>
    </source>
</evidence>
<dbReference type="AlphaFoldDB" id="A0ABD6EUL8"/>
<protein>
    <recommendedName>
        <fullName evidence="6">SLC12A transporter C-terminal domain-containing protein</fullName>
    </recommendedName>
</protein>
<evidence type="ECO:0000256" key="5">
    <source>
        <dbReference type="SAM" id="Phobius"/>
    </source>
</evidence>
<reference evidence="7 8" key="1">
    <citation type="submission" date="2024-08" db="EMBL/GenBank/DDBJ databases">
        <title>Gnathostoma spinigerum genome.</title>
        <authorList>
            <person name="Gonzalez-Bertolin B."/>
            <person name="Monzon S."/>
            <person name="Zaballos A."/>
            <person name="Jimenez P."/>
            <person name="Dekumyoy P."/>
            <person name="Varona S."/>
            <person name="Cuesta I."/>
            <person name="Sumanam S."/>
            <person name="Adisakwattana P."/>
            <person name="Gasser R.B."/>
            <person name="Hernandez-Gonzalez A."/>
            <person name="Young N.D."/>
            <person name="Perteguer M.J."/>
        </authorList>
    </citation>
    <scope>NUCLEOTIDE SEQUENCE [LARGE SCALE GENOMIC DNA]</scope>
    <source>
        <strain evidence="7">AL3</strain>
        <tissue evidence="7">Liver</tissue>
    </source>
</reference>
<proteinExistence type="predicted"/>
<keyword evidence="4 5" id="KW-0472">Membrane</keyword>
<feature type="domain" description="SLC12A transporter C-terminal" evidence="6">
    <location>
        <begin position="89"/>
        <end position="543"/>
    </location>
</feature>
<accession>A0ABD6EUL8</accession>
<dbReference type="EMBL" id="JBGFUD010008075">
    <property type="protein sequence ID" value="MFH4981879.1"/>
    <property type="molecule type" value="Genomic_DNA"/>
</dbReference>
<keyword evidence="2 5" id="KW-0812">Transmembrane</keyword>
<keyword evidence="3 5" id="KW-1133">Transmembrane helix</keyword>
<gene>
    <name evidence="7" type="ORF">AB6A40_008588</name>
</gene>
<dbReference type="PANTHER" id="PTHR11827:SF103">
    <property type="entry name" value="SODIUM CHLORIDE COTRANSPORTER 69, ISOFORM E"/>
    <property type="match status" value="1"/>
</dbReference>
<evidence type="ECO:0000313" key="8">
    <source>
        <dbReference type="Proteomes" id="UP001608902"/>
    </source>
</evidence>
<dbReference type="Proteomes" id="UP001608902">
    <property type="component" value="Unassembled WGS sequence"/>
</dbReference>
<dbReference type="PANTHER" id="PTHR11827">
    <property type="entry name" value="SOLUTE CARRIER FAMILY 12, CATION COTRANSPORTERS"/>
    <property type="match status" value="1"/>
</dbReference>
<evidence type="ECO:0000313" key="7">
    <source>
        <dbReference type="EMBL" id="MFH4981879.1"/>
    </source>
</evidence>